<keyword evidence="2" id="KW-1185">Reference proteome</keyword>
<evidence type="ECO:0000313" key="2">
    <source>
        <dbReference type="Proteomes" id="UP000265100"/>
    </source>
</evidence>
<dbReference type="Bgee" id="ENSACLG00000001006">
    <property type="expression patterns" value="Expressed in brain"/>
</dbReference>
<dbReference type="Proteomes" id="UP000265100">
    <property type="component" value="Chromosome 13"/>
</dbReference>
<dbReference type="GeneTree" id="ENSGT00940000180453"/>
<dbReference type="AlphaFoldDB" id="A0A3P8N9I4"/>
<reference evidence="1" key="2">
    <citation type="submission" date="2025-08" db="UniProtKB">
        <authorList>
            <consortium name="Ensembl"/>
        </authorList>
    </citation>
    <scope>IDENTIFICATION</scope>
</reference>
<dbReference type="PROSITE" id="PS50276">
    <property type="entry name" value="PANCREATIC_HORMONE_2"/>
    <property type="match status" value="1"/>
</dbReference>
<organism evidence="1 2">
    <name type="scientific">Astatotilapia calliptera</name>
    <name type="common">Eastern happy</name>
    <name type="synonym">Chromis callipterus</name>
    <dbReference type="NCBI Taxonomy" id="8154"/>
    <lineage>
        <taxon>Eukaryota</taxon>
        <taxon>Metazoa</taxon>
        <taxon>Chordata</taxon>
        <taxon>Craniata</taxon>
        <taxon>Vertebrata</taxon>
        <taxon>Euteleostomi</taxon>
        <taxon>Actinopterygii</taxon>
        <taxon>Neopterygii</taxon>
        <taxon>Teleostei</taxon>
        <taxon>Neoteleostei</taxon>
        <taxon>Acanthomorphata</taxon>
        <taxon>Ovalentaria</taxon>
        <taxon>Cichlomorphae</taxon>
        <taxon>Cichliformes</taxon>
        <taxon>Cichlidae</taxon>
        <taxon>African cichlids</taxon>
        <taxon>Pseudocrenilabrinae</taxon>
        <taxon>Haplochromini</taxon>
        <taxon>Astatotilapia</taxon>
    </lineage>
</organism>
<protein>
    <submittedName>
        <fullName evidence="1">Uncharacterized protein</fullName>
    </submittedName>
</protein>
<proteinExistence type="predicted"/>
<reference evidence="1" key="3">
    <citation type="submission" date="2025-09" db="UniProtKB">
        <authorList>
            <consortium name="Ensembl"/>
        </authorList>
    </citation>
    <scope>IDENTIFICATION</scope>
</reference>
<sequence>MVPLYCSASNQIALQGGRTPSPPLSTGGDCPPAKLLTYGEKITHFGVLLFQQRYGPTDTRPRSFHNGPE</sequence>
<dbReference type="Ensembl" id="ENSACLT00000001466.2">
    <property type="protein sequence ID" value="ENSACLP00000001433.2"/>
    <property type="gene ID" value="ENSACLG00000001006.2"/>
</dbReference>
<name>A0A3P8N9I4_ASTCA</name>
<evidence type="ECO:0000313" key="1">
    <source>
        <dbReference type="Ensembl" id="ENSACLP00000001433.2"/>
    </source>
</evidence>
<accession>A0A3P8N9I4</accession>
<reference evidence="1" key="1">
    <citation type="submission" date="2018-05" db="EMBL/GenBank/DDBJ databases">
        <authorList>
            <person name="Datahose"/>
        </authorList>
    </citation>
    <scope>NUCLEOTIDE SEQUENCE</scope>
</reference>